<reference evidence="1 2" key="2">
    <citation type="submission" date="2016-08" db="EMBL/GenBank/DDBJ databases">
        <title>Pervasive Adenine N6-methylation of Active Genes in Fungi.</title>
        <authorList>
            <consortium name="DOE Joint Genome Institute"/>
            <person name="Mondo S.J."/>
            <person name="Dannebaum R.O."/>
            <person name="Kuo R.C."/>
            <person name="Labutti K."/>
            <person name="Haridas S."/>
            <person name="Kuo A."/>
            <person name="Salamov A."/>
            <person name="Ahrendt S.R."/>
            <person name="Lipzen A."/>
            <person name="Sullivan W."/>
            <person name="Andreopoulos W.B."/>
            <person name="Clum A."/>
            <person name="Lindquist E."/>
            <person name="Daum C."/>
            <person name="Ramamoorthy G.K."/>
            <person name="Gryganskyi A."/>
            <person name="Culley D."/>
            <person name="Magnuson J.K."/>
            <person name="James T.Y."/>
            <person name="O'Malley M.A."/>
            <person name="Stajich J.E."/>
            <person name="Spatafora J.W."/>
            <person name="Visel A."/>
            <person name="Grigoriev I.V."/>
        </authorList>
    </citation>
    <scope>NUCLEOTIDE SEQUENCE [LARGE SCALE GENOMIC DNA]</scope>
    <source>
        <strain evidence="1 2">S4</strain>
    </source>
</reference>
<organism evidence="1 2">
    <name type="scientific">Anaeromyces robustus</name>
    <dbReference type="NCBI Taxonomy" id="1754192"/>
    <lineage>
        <taxon>Eukaryota</taxon>
        <taxon>Fungi</taxon>
        <taxon>Fungi incertae sedis</taxon>
        <taxon>Chytridiomycota</taxon>
        <taxon>Chytridiomycota incertae sedis</taxon>
        <taxon>Neocallimastigomycetes</taxon>
        <taxon>Neocallimastigales</taxon>
        <taxon>Neocallimastigaceae</taxon>
        <taxon>Anaeromyces</taxon>
    </lineage>
</organism>
<keyword evidence="2" id="KW-1185">Reference proteome</keyword>
<dbReference type="OrthoDB" id="10528760at2759"/>
<evidence type="ECO:0000313" key="2">
    <source>
        <dbReference type="Proteomes" id="UP000193944"/>
    </source>
</evidence>
<gene>
    <name evidence="1" type="ORF">BCR32DRAFT_301821</name>
</gene>
<name>A0A1Y1WXN7_9FUNG</name>
<dbReference type="EMBL" id="MCFG01000215">
    <property type="protein sequence ID" value="ORX78311.1"/>
    <property type="molecule type" value="Genomic_DNA"/>
</dbReference>
<accession>A0A1Y1WXN7</accession>
<dbReference type="Proteomes" id="UP000193944">
    <property type="component" value="Unassembled WGS sequence"/>
</dbReference>
<proteinExistence type="predicted"/>
<dbReference type="AlphaFoldDB" id="A0A1Y1WXN7"/>
<comment type="caution">
    <text evidence="1">The sequence shown here is derived from an EMBL/GenBank/DDBJ whole genome shotgun (WGS) entry which is preliminary data.</text>
</comment>
<reference evidence="1 2" key="1">
    <citation type="submission" date="2016-08" db="EMBL/GenBank/DDBJ databases">
        <title>A Parts List for Fungal Cellulosomes Revealed by Comparative Genomics.</title>
        <authorList>
            <consortium name="DOE Joint Genome Institute"/>
            <person name="Haitjema C.H."/>
            <person name="Gilmore S.P."/>
            <person name="Henske J.K."/>
            <person name="Solomon K.V."/>
            <person name="De Groot R."/>
            <person name="Kuo A."/>
            <person name="Mondo S.J."/>
            <person name="Salamov A.A."/>
            <person name="Labutti K."/>
            <person name="Zhao Z."/>
            <person name="Chiniquy J."/>
            <person name="Barry K."/>
            <person name="Brewer H.M."/>
            <person name="Purvine S.O."/>
            <person name="Wright A.T."/>
            <person name="Boxma B."/>
            <person name="Van Alen T."/>
            <person name="Hackstein J.H."/>
            <person name="Baker S.E."/>
            <person name="Grigoriev I.V."/>
            <person name="O'Malley M.A."/>
        </authorList>
    </citation>
    <scope>NUCLEOTIDE SEQUENCE [LARGE SCALE GENOMIC DNA]</scope>
    <source>
        <strain evidence="1 2">S4</strain>
    </source>
</reference>
<sequence length="199" mass="23184">MASRKRYYYRGRYSGYGRGKLVKKAKGNLIASKRATDVATFTVNFSYPFVLSGDVISAANTNFQIGVQALNVWDLLSRTPNFQSFQKMYDQCRIDYVKSRISNNDIIYKYDINDKVDGIYVTTGSRIAEYSGATTLQLNAFQRWKQYKSVWPQSLMEKSQYVNTGDVNEWRESFNTSYLYYPLKIQTVKQAMRYINEIQ</sequence>
<protein>
    <submittedName>
        <fullName evidence="1">Uncharacterized protein</fullName>
    </submittedName>
</protein>
<evidence type="ECO:0000313" key="1">
    <source>
        <dbReference type="EMBL" id="ORX78311.1"/>
    </source>
</evidence>